<dbReference type="InterPro" id="IPR007848">
    <property type="entry name" value="Small_mtfrase_dom"/>
</dbReference>
<evidence type="ECO:0000313" key="8">
    <source>
        <dbReference type="EMBL" id="KGE86101.1"/>
    </source>
</evidence>
<comment type="similarity">
    <text evidence="6">Belongs to the methyltransferase superfamily. tRNA (adenine-N(6)-)-methyltransferase family.</text>
</comment>
<dbReference type="GO" id="GO:0005737">
    <property type="term" value="C:cytoplasm"/>
    <property type="evidence" value="ECO:0007669"/>
    <property type="project" value="UniProtKB-SubCell"/>
</dbReference>
<reference evidence="8 9" key="1">
    <citation type="journal article" date="2014" name="Int. J. Syst. Evol. Microbiol.">
        <title>Phaeodactylibacter xiamenensis gen. nov., sp. nov., a member of the family Saprospiraceae isolated from the marine alga Phaeodactylum tricornutum.</title>
        <authorList>
            <person name="Chen Z.Jr."/>
            <person name="Lei X."/>
            <person name="Lai Q."/>
            <person name="Li Y."/>
            <person name="Zhang B."/>
            <person name="Zhang J."/>
            <person name="Zhang H."/>
            <person name="Yang L."/>
            <person name="Zheng W."/>
            <person name="Tian Y."/>
            <person name="Yu Z."/>
            <person name="Xu H.Jr."/>
            <person name="Zheng T."/>
        </authorList>
    </citation>
    <scope>NUCLEOTIDE SEQUENCE [LARGE SCALE GENOMIC DNA]</scope>
    <source>
        <strain evidence="8 9">KD52</strain>
    </source>
</reference>
<dbReference type="HAMAP" id="MF_01872">
    <property type="entry name" value="tRNA_methyltr_YfiC"/>
    <property type="match status" value="1"/>
</dbReference>
<evidence type="ECO:0000256" key="5">
    <source>
        <dbReference type="ARBA" id="ARBA00022694"/>
    </source>
</evidence>
<comment type="caution">
    <text evidence="8">The sequence shown here is derived from an EMBL/GenBank/DDBJ whole genome shotgun (WGS) entry which is preliminary data.</text>
</comment>
<sequence length="244" mass="27368">MAKTEKQTAPFQFKQFAVQQDRCAMKVGTDGIMLGAWAKVDAATQALDIGTGTGVIALMLAQRAPEATIHAIDIDDVACEQAGENFASSPWEKRLSVIQEAIQDYARTTRTTYDLIVSNPPFFSGGTFGMKEERAIARQTVRMPHGDLLIAVRQLLAKNGRFCLVLPYLEGLRFQERAEEYHLFCTKVTEVRPKPDAAVNRLLMQFEQEDRPTETDQLAIRATEAEDSYTPAYRALLQDFLLKF</sequence>
<keyword evidence="2 6" id="KW-0489">Methyltransferase</keyword>
<evidence type="ECO:0000256" key="6">
    <source>
        <dbReference type="HAMAP-Rule" id="MF_01872"/>
    </source>
</evidence>
<dbReference type="OrthoDB" id="5383291at2"/>
<dbReference type="GO" id="GO:0032259">
    <property type="term" value="P:methylation"/>
    <property type="evidence" value="ECO:0007669"/>
    <property type="project" value="UniProtKB-KW"/>
</dbReference>
<evidence type="ECO:0000259" key="7">
    <source>
        <dbReference type="Pfam" id="PF05175"/>
    </source>
</evidence>
<accession>A0A098S1Y6</accession>
<dbReference type="EMBL" id="JPOS01000082">
    <property type="protein sequence ID" value="KGE86101.1"/>
    <property type="molecule type" value="Genomic_DNA"/>
</dbReference>
<dbReference type="EC" id="2.1.1.223" evidence="6"/>
<keyword evidence="4 6" id="KW-0949">S-adenosyl-L-methionine</keyword>
<dbReference type="PROSITE" id="PS00092">
    <property type="entry name" value="N6_MTASE"/>
    <property type="match status" value="1"/>
</dbReference>
<dbReference type="InterPro" id="IPR050210">
    <property type="entry name" value="tRNA_Adenine-N(6)_MTase"/>
</dbReference>
<comment type="subcellular location">
    <subcellularLocation>
        <location evidence="6">Cytoplasm</location>
    </subcellularLocation>
</comment>
<feature type="domain" description="Methyltransferase small" evidence="7">
    <location>
        <begin position="42"/>
        <end position="150"/>
    </location>
</feature>
<dbReference type="GO" id="GO:0016430">
    <property type="term" value="F:tRNA (adenine-N6)-methyltransferase activity"/>
    <property type="evidence" value="ECO:0007669"/>
    <property type="project" value="UniProtKB-UniRule"/>
</dbReference>
<dbReference type="RefSeq" id="WP_044226144.1">
    <property type="nucleotide sequence ID" value="NZ_JBKAGJ010000002.1"/>
</dbReference>
<dbReference type="GO" id="GO:0008033">
    <property type="term" value="P:tRNA processing"/>
    <property type="evidence" value="ECO:0007669"/>
    <property type="project" value="UniProtKB-UniRule"/>
</dbReference>
<keyword evidence="9" id="KW-1185">Reference proteome</keyword>
<evidence type="ECO:0000256" key="3">
    <source>
        <dbReference type="ARBA" id="ARBA00022679"/>
    </source>
</evidence>
<evidence type="ECO:0000313" key="9">
    <source>
        <dbReference type="Proteomes" id="UP000029736"/>
    </source>
</evidence>
<dbReference type="GO" id="GO:0003676">
    <property type="term" value="F:nucleic acid binding"/>
    <property type="evidence" value="ECO:0007669"/>
    <property type="project" value="InterPro"/>
</dbReference>
<dbReference type="InterPro" id="IPR029063">
    <property type="entry name" value="SAM-dependent_MTases_sf"/>
</dbReference>
<dbReference type="AlphaFoldDB" id="A0A098S1Y6"/>
<dbReference type="SUPFAM" id="SSF53335">
    <property type="entry name" value="S-adenosyl-L-methionine-dependent methyltransferases"/>
    <property type="match status" value="1"/>
</dbReference>
<comment type="function">
    <text evidence="6">Specifically methylates the adenine in position 37 of tRNA(1)(Val) (anticodon cmo5UAC).</text>
</comment>
<dbReference type="STRING" id="1524460.IX84_23470"/>
<name>A0A098S1Y6_9BACT</name>
<dbReference type="Pfam" id="PF05175">
    <property type="entry name" value="MTS"/>
    <property type="match status" value="1"/>
</dbReference>
<evidence type="ECO:0000256" key="4">
    <source>
        <dbReference type="ARBA" id="ARBA00022691"/>
    </source>
</evidence>
<dbReference type="PANTHER" id="PTHR47739">
    <property type="entry name" value="TRNA1(VAL) (ADENINE(37)-N6)-METHYLTRANSFERASE"/>
    <property type="match status" value="1"/>
</dbReference>
<evidence type="ECO:0000256" key="2">
    <source>
        <dbReference type="ARBA" id="ARBA00022603"/>
    </source>
</evidence>
<evidence type="ECO:0000256" key="1">
    <source>
        <dbReference type="ARBA" id="ARBA00022490"/>
    </source>
</evidence>
<organism evidence="8 9">
    <name type="scientific">Phaeodactylibacter xiamenensis</name>
    <dbReference type="NCBI Taxonomy" id="1524460"/>
    <lineage>
        <taxon>Bacteria</taxon>
        <taxon>Pseudomonadati</taxon>
        <taxon>Bacteroidota</taxon>
        <taxon>Saprospiria</taxon>
        <taxon>Saprospirales</taxon>
        <taxon>Haliscomenobacteraceae</taxon>
        <taxon>Phaeodactylibacter</taxon>
    </lineage>
</organism>
<dbReference type="PANTHER" id="PTHR47739:SF1">
    <property type="entry name" value="TRNA1(VAL) (ADENINE(37)-N6)-METHYLTRANSFERASE"/>
    <property type="match status" value="1"/>
</dbReference>
<protein>
    <recommendedName>
        <fullName evidence="6">tRNA1(Val) (adenine(37)-N6)-methyltransferase</fullName>
        <ecNumber evidence="6">2.1.1.223</ecNumber>
    </recommendedName>
    <alternativeName>
        <fullName evidence="6">tRNA m6A37 methyltransferase</fullName>
    </alternativeName>
</protein>
<proteinExistence type="inferred from homology"/>
<dbReference type="InterPro" id="IPR002052">
    <property type="entry name" value="DNA_methylase_N6_adenine_CS"/>
</dbReference>
<dbReference type="CDD" id="cd02440">
    <property type="entry name" value="AdoMet_MTases"/>
    <property type="match status" value="1"/>
</dbReference>
<keyword evidence="3 6" id="KW-0808">Transferase</keyword>
<dbReference type="Proteomes" id="UP000029736">
    <property type="component" value="Unassembled WGS sequence"/>
</dbReference>
<keyword evidence="1 6" id="KW-0963">Cytoplasm</keyword>
<dbReference type="Gene3D" id="3.40.50.150">
    <property type="entry name" value="Vaccinia Virus protein VP39"/>
    <property type="match status" value="1"/>
</dbReference>
<dbReference type="InterPro" id="IPR022882">
    <property type="entry name" value="tRNA_adenine-N6_MeTrfase"/>
</dbReference>
<comment type="catalytic activity">
    <reaction evidence="6">
        <text>adenosine(37) in tRNA1(Val) + S-adenosyl-L-methionine = N(6)-methyladenosine(37) in tRNA1(Val) + S-adenosyl-L-homocysteine + H(+)</text>
        <dbReference type="Rhea" id="RHEA:43160"/>
        <dbReference type="Rhea" id="RHEA-COMP:10369"/>
        <dbReference type="Rhea" id="RHEA-COMP:10370"/>
        <dbReference type="ChEBI" id="CHEBI:15378"/>
        <dbReference type="ChEBI" id="CHEBI:57856"/>
        <dbReference type="ChEBI" id="CHEBI:59789"/>
        <dbReference type="ChEBI" id="CHEBI:74411"/>
        <dbReference type="ChEBI" id="CHEBI:74449"/>
        <dbReference type="EC" id="2.1.1.223"/>
    </reaction>
</comment>
<gene>
    <name evidence="8" type="ORF">IX84_23470</name>
</gene>
<keyword evidence="5 6" id="KW-0819">tRNA processing</keyword>